<dbReference type="PANTHER" id="PTHR42855:SF2">
    <property type="entry name" value="DRUG RESISTANCE ABC TRANSPORTER,ATP-BINDING PROTEIN"/>
    <property type="match status" value="1"/>
</dbReference>
<dbReference type="InterPro" id="IPR051309">
    <property type="entry name" value="ABCF_ATPase"/>
</dbReference>
<dbReference type="InterPro" id="IPR027417">
    <property type="entry name" value="P-loop_NTPase"/>
</dbReference>
<dbReference type="PROSITE" id="PS50893">
    <property type="entry name" value="ABC_TRANSPORTER_2"/>
    <property type="match status" value="1"/>
</dbReference>
<organism evidence="6 8">
    <name type="scientific">Streptococcus chenjunshii</name>
    <dbReference type="NCBI Taxonomy" id="2173853"/>
    <lineage>
        <taxon>Bacteria</taxon>
        <taxon>Bacillati</taxon>
        <taxon>Bacillota</taxon>
        <taxon>Bacilli</taxon>
        <taxon>Lactobacillales</taxon>
        <taxon>Streptococcaceae</taxon>
        <taxon>Streptococcus</taxon>
    </lineage>
</organism>
<accession>A0A372KK22</accession>
<dbReference type="InterPro" id="IPR017871">
    <property type="entry name" value="ABC_transporter-like_CS"/>
</dbReference>
<evidence type="ECO:0000313" key="7">
    <source>
        <dbReference type="Proteomes" id="UP000246115"/>
    </source>
</evidence>
<evidence type="ECO:0000313" key="5">
    <source>
        <dbReference type="EMBL" id="RFU50396.1"/>
    </source>
</evidence>
<evidence type="ECO:0000313" key="4">
    <source>
        <dbReference type="EMBL" id="AXQ78933.1"/>
    </source>
</evidence>
<dbReference type="EMBL" id="CP031733">
    <property type="protein sequence ID" value="AXQ78933.1"/>
    <property type="molecule type" value="Genomic_DNA"/>
</dbReference>
<name>A0A372KK22_9STRE</name>
<dbReference type="InterPro" id="IPR003593">
    <property type="entry name" value="AAA+_ATPase"/>
</dbReference>
<dbReference type="PROSITE" id="PS00211">
    <property type="entry name" value="ABC_TRANSPORTER_1"/>
    <property type="match status" value="1"/>
</dbReference>
<dbReference type="EMBL" id="QVQZ01000024">
    <property type="protein sequence ID" value="RFU52625.1"/>
    <property type="molecule type" value="Genomic_DNA"/>
</dbReference>
<reference evidence="4" key="4">
    <citation type="journal article" date="2019" name="Int. J. Syst. Evol. Microbiol.">
        <title>Streptococcus chenjunshii sp. nov. isolated from feces of Tibetan antelopes.</title>
        <authorList>
            <person name="Tian Z."/>
            <person name="Lu S."/>
            <person name="Jin D."/>
            <person name="Yang J."/>
            <person name="Pu J."/>
            <person name="Lai X.H."/>
            <person name="Bai X.N."/>
            <person name="Wu X.M."/>
            <person name="Li J."/>
            <person name="Wang S."/>
            <person name="Xu J."/>
        </authorList>
    </citation>
    <scope>NUCLEOTIDE SEQUENCE</scope>
    <source>
        <strain evidence="4">Z15</strain>
    </source>
</reference>
<evidence type="ECO:0000256" key="2">
    <source>
        <dbReference type="ARBA" id="ARBA00022840"/>
    </source>
</evidence>
<reference evidence="5 9" key="1">
    <citation type="submission" date="2018-08" db="EMBL/GenBank/DDBJ databases">
        <title>Draft genome of Streptococcus sp .nov. Z2.</title>
        <authorList>
            <person name="Tian Z."/>
        </authorList>
    </citation>
    <scope>NUCLEOTIDE SEQUENCE [LARGE SCALE GENOMIC DNA]</scope>
    <source>
        <strain evidence="5 9">Z2</strain>
    </source>
</reference>
<evidence type="ECO:0000259" key="3">
    <source>
        <dbReference type="PROSITE" id="PS50893"/>
    </source>
</evidence>
<dbReference type="PANTHER" id="PTHR42855">
    <property type="entry name" value="ABC TRANSPORTER ATP-BINDING SUBUNIT"/>
    <property type="match status" value="1"/>
</dbReference>
<evidence type="ECO:0000313" key="9">
    <source>
        <dbReference type="Proteomes" id="UP000264056"/>
    </source>
</evidence>
<dbReference type="InterPro" id="IPR003439">
    <property type="entry name" value="ABC_transporter-like_ATP-bd"/>
</dbReference>
<dbReference type="GO" id="GO:0005524">
    <property type="term" value="F:ATP binding"/>
    <property type="evidence" value="ECO:0007669"/>
    <property type="project" value="UniProtKB-KW"/>
</dbReference>
<protein>
    <submittedName>
        <fullName evidence="6">ABC transporter ATP-binding protein</fullName>
    </submittedName>
</protein>
<keyword evidence="2 6" id="KW-0067">ATP-binding</keyword>
<dbReference type="Proteomes" id="UP000262901">
    <property type="component" value="Unassembled WGS sequence"/>
</dbReference>
<dbReference type="RefSeq" id="WP_116878709.1">
    <property type="nucleotide sequence ID" value="NZ_CP031733.1"/>
</dbReference>
<dbReference type="Pfam" id="PF00005">
    <property type="entry name" value="ABC_tran"/>
    <property type="match status" value="2"/>
</dbReference>
<dbReference type="Proteomes" id="UP000246115">
    <property type="component" value="Chromosome"/>
</dbReference>
<dbReference type="GO" id="GO:0016887">
    <property type="term" value="F:ATP hydrolysis activity"/>
    <property type="evidence" value="ECO:0007669"/>
    <property type="project" value="InterPro"/>
</dbReference>
<evidence type="ECO:0000313" key="6">
    <source>
        <dbReference type="EMBL" id="RFU52625.1"/>
    </source>
</evidence>
<keyword evidence="9" id="KW-1185">Reference proteome</keyword>
<accession>A0A346ND38</accession>
<reference evidence="6 8" key="2">
    <citation type="submission" date="2018-08" db="EMBL/GenBank/DDBJ databases">
        <title>Draft genome of Streptococcus sp. nov. Z1.</title>
        <authorList>
            <person name="Tian Z."/>
        </authorList>
    </citation>
    <scope>NUCLEOTIDE SEQUENCE [LARGE SCALE GENOMIC DNA]</scope>
    <source>
        <strain evidence="6">Z1</strain>
        <strain evidence="8">Z1(2018)</strain>
    </source>
</reference>
<dbReference type="Gene3D" id="3.40.50.300">
    <property type="entry name" value="P-loop containing nucleotide triphosphate hydrolases"/>
    <property type="match status" value="2"/>
</dbReference>
<reference evidence="7" key="3">
    <citation type="submission" date="2018-08" db="EMBL/GenBank/DDBJ databases">
        <title>Streptococcus chenjunshii sp. nov., isolated from stools sample of the Tibetan antelope in the Qinghai-Tibet plateau, China.</title>
        <authorList>
            <person name="Tian Z."/>
        </authorList>
    </citation>
    <scope>NUCLEOTIDE SEQUENCE [LARGE SCALE GENOMIC DNA]</scope>
    <source>
        <strain evidence="7">Z15</strain>
    </source>
</reference>
<dbReference type="OrthoDB" id="9760950at2"/>
<keyword evidence="1" id="KW-0547">Nucleotide-binding</keyword>
<evidence type="ECO:0000256" key="1">
    <source>
        <dbReference type="ARBA" id="ARBA00022741"/>
    </source>
</evidence>
<gene>
    <name evidence="4" type="ORF">DDV21_007470</name>
    <name evidence="5" type="ORF">DDV22_08860</name>
    <name evidence="6" type="ORF">DDV23_08700</name>
</gene>
<proteinExistence type="predicted"/>
<feature type="domain" description="ABC transporter" evidence="3">
    <location>
        <begin position="2"/>
        <end position="225"/>
    </location>
</feature>
<dbReference type="EMBL" id="QVQY01000028">
    <property type="protein sequence ID" value="RFU50396.1"/>
    <property type="molecule type" value="Genomic_DNA"/>
</dbReference>
<dbReference type="AlphaFoldDB" id="A0A372KK22"/>
<dbReference type="SUPFAM" id="SSF52540">
    <property type="entry name" value="P-loop containing nucleoside triphosphate hydrolases"/>
    <property type="match status" value="2"/>
</dbReference>
<dbReference type="KEGG" id="schj:DDV21_007470"/>
<dbReference type="Proteomes" id="UP000264056">
    <property type="component" value="Unassembled WGS sequence"/>
</dbReference>
<dbReference type="SMART" id="SM00382">
    <property type="entry name" value="AAA"/>
    <property type="match status" value="2"/>
</dbReference>
<evidence type="ECO:0000313" key="8">
    <source>
        <dbReference type="Proteomes" id="UP000262901"/>
    </source>
</evidence>
<sequence length="505" mass="58133">MLQLRHLTIRHQKTSADLVYDLSISIQKGDKVAIIGEEGMGKSTLLSYLYNPKSINHYALADGEMSNQFRHISYLPQELPEKEKAKNCFSYLYDDSNQAAFDFNRCFQLAHELGFAHSHFDSQQTIGSLSGGEKLKLQLIKLLAAPSDLLLLDEPANDLDLESLQWLQDFIQKSNQTVIFISHDEQLLSETANKIIHLERYKKKKQTVTHTEKSSYLSYKTKRDKQFLKQSLLAKKERQERTVKAAKLRRSQSAVRHALSQTRNDVEGRLLAKKMKTLKAQERRFDRETKSKKTMPYQADIINIAFSDVQPLPAGKALLHYEQKMLQLPQAERKIPIRLTVRGQDKLAITGRNGVGKTSLLKLIYQELNEKNTAFSVGLMPQNYDDCWNGRETVIEFCGRTHQKEQALTYLASLQFSYEEIYQPINRLSGGQKAKLLLLQMLLNQNNILLLDEPTRSFSPTSQAQIRQMLWHYPGCIISVSHDRIYMQQVPQVLYELTETGLKRL</sequence>